<keyword evidence="2" id="KW-0328">Glycosyltransferase</keyword>
<dbReference type="STRING" id="1218598.LEP1GSC060_0162"/>
<dbReference type="GO" id="GO:0016757">
    <property type="term" value="F:glycosyltransferase activity"/>
    <property type="evidence" value="ECO:0007669"/>
    <property type="project" value="UniProtKB-KW"/>
</dbReference>
<accession>N1WJK5</accession>
<organism evidence="2 3">
    <name type="scientific">Leptospira weilii serovar Ranarum str. ICFT</name>
    <dbReference type="NCBI Taxonomy" id="1218598"/>
    <lineage>
        <taxon>Bacteria</taxon>
        <taxon>Pseudomonadati</taxon>
        <taxon>Spirochaetota</taxon>
        <taxon>Spirochaetia</taxon>
        <taxon>Leptospirales</taxon>
        <taxon>Leptospiraceae</taxon>
        <taxon>Leptospira</taxon>
    </lineage>
</organism>
<feature type="transmembrane region" description="Helical" evidence="1">
    <location>
        <begin position="34"/>
        <end position="53"/>
    </location>
</feature>
<keyword evidence="3" id="KW-1185">Reference proteome</keyword>
<proteinExistence type="predicted"/>
<feature type="transmembrane region" description="Helical" evidence="1">
    <location>
        <begin position="9"/>
        <end position="28"/>
    </location>
</feature>
<feature type="transmembrane region" description="Helical" evidence="1">
    <location>
        <begin position="512"/>
        <end position="528"/>
    </location>
</feature>
<reference evidence="2" key="1">
    <citation type="submission" date="2013-03" db="EMBL/GenBank/DDBJ databases">
        <authorList>
            <person name="Harkins D.M."/>
            <person name="Durkin A.S."/>
            <person name="Brinkac L.M."/>
            <person name="Haft D.H."/>
            <person name="Selengut J.D."/>
            <person name="Sanka R."/>
            <person name="DePew J."/>
            <person name="Purushe J."/>
            <person name="Hartskeerl R.A."/>
            <person name="Ahmed A."/>
            <person name="van der Linden H."/>
            <person name="Goris M.G.A."/>
            <person name="Vinetz J.M."/>
            <person name="Sutton G.G."/>
            <person name="Nierman W.C."/>
            <person name="Fouts D.E."/>
        </authorList>
    </citation>
    <scope>NUCLEOTIDE SEQUENCE [LARGE SCALE GENOMIC DNA]</scope>
    <source>
        <strain evidence="2">ICFT</strain>
    </source>
</reference>
<comment type="caution">
    <text evidence="2">The sequence shown here is derived from an EMBL/GenBank/DDBJ whole genome shotgun (WGS) entry which is preliminary data.</text>
</comment>
<sequence length="543" mass="63467">MNPNRARNLLIVFFLISFFFPVLWFQHFGERKNFSLLLISVIPAFVSYGLILLGTRSFPIRNRFFLRQFFRRFSLCYKKTISFLFAGKTNSSDFSRETLPSEKTYGVSQNLRKDQTARTHPGLGRDFYLFLQKRNLFCFSNIPFLFWIVFGFILRILLLFADPMLSEDVYRFLWDGLLLSEGTSPFSFLPQDFSLSNANPDTSALSTELLIEMNSLKFYSVYPPVLQFLFYVSAKGMVFFQNVFVGILIWKCILLGSEFGILRFLCKILKEKRLSFHKSLIYWLNPLVLLEISGNAHPEAILIFFLTGAVWHLFRWTQKERTNDFILHYIFLIFGILTKVTPLILVPYVVRILLHKKQSFLVLKFFLLPAFVVSAGIYLFPDSVLKQRTSGIGVFFQLFEFNGSVYYILREFLRTIGENFYASGKICAGTAFVSILLYSFWKKKKTGFRNLFQSAETIYLIFLILSTTVHPWYILPLLVFCIFSGNFYPIVWSFSIFVSYSAYSAFPYRDSFFWLGIEYGSLFLFLHIDSKPNSLRKQKEGIL</sequence>
<feature type="transmembrane region" description="Helical" evidence="1">
    <location>
        <begin position="136"/>
        <end position="161"/>
    </location>
</feature>
<protein>
    <submittedName>
        <fullName evidence="2">Dolichyl-phosphate-mannose-protein mannosyltransferase</fullName>
    </submittedName>
</protein>
<evidence type="ECO:0000313" key="2">
    <source>
        <dbReference type="EMBL" id="EMY77527.1"/>
    </source>
</evidence>
<feature type="transmembrane region" description="Helical" evidence="1">
    <location>
        <begin position="326"/>
        <end position="349"/>
    </location>
</feature>
<feature type="transmembrane region" description="Helical" evidence="1">
    <location>
        <begin position="287"/>
        <end position="314"/>
    </location>
</feature>
<dbReference type="Proteomes" id="UP000012313">
    <property type="component" value="Unassembled WGS sequence"/>
</dbReference>
<feature type="transmembrane region" description="Helical" evidence="1">
    <location>
        <begin position="361"/>
        <end position="380"/>
    </location>
</feature>
<keyword evidence="1" id="KW-0812">Transmembrane</keyword>
<name>N1WJK5_9LEPT</name>
<feature type="transmembrane region" description="Helical" evidence="1">
    <location>
        <begin position="421"/>
        <end position="441"/>
    </location>
</feature>
<keyword evidence="1" id="KW-0472">Membrane</keyword>
<dbReference type="AlphaFoldDB" id="N1WJK5"/>
<gene>
    <name evidence="2" type="ORF">LEP1GSC060_0162</name>
</gene>
<dbReference type="EMBL" id="AOHC02000036">
    <property type="protein sequence ID" value="EMY77527.1"/>
    <property type="molecule type" value="Genomic_DNA"/>
</dbReference>
<feature type="transmembrane region" description="Helical" evidence="1">
    <location>
        <begin position="243"/>
        <end position="266"/>
    </location>
</feature>
<evidence type="ECO:0000313" key="3">
    <source>
        <dbReference type="Proteomes" id="UP000012313"/>
    </source>
</evidence>
<feature type="transmembrane region" description="Helical" evidence="1">
    <location>
        <begin position="457"/>
        <end position="480"/>
    </location>
</feature>
<evidence type="ECO:0000256" key="1">
    <source>
        <dbReference type="SAM" id="Phobius"/>
    </source>
</evidence>
<dbReference type="OrthoDB" id="346168at2"/>
<dbReference type="Pfam" id="PF26314">
    <property type="entry name" value="MptA_B_family"/>
    <property type="match status" value="1"/>
</dbReference>
<keyword evidence="2" id="KW-0808">Transferase</keyword>
<feature type="transmembrane region" description="Helical" evidence="1">
    <location>
        <begin position="487"/>
        <end position="506"/>
    </location>
</feature>
<dbReference type="RefSeq" id="WP_003003746.1">
    <property type="nucleotide sequence ID" value="NZ_AOHC02000036.1"/>
</dbReference>
<feature type="transmembrane region" description="Helical" evidence="1">
    <location>
        <begin position="392"/>
        <end position="409"/>
    </location>
</feature>
<keyword evidence="1" id="KW-1133">Transmembrane helix</keyword>